<name>A0ABP6VWT4_9ACTN</name>
<accession>A0ABP6VWT4</accession>
<reference evidence="3" key="1">
    <citation type="journal article" date="2019" name="Int. J. Syst. Evol. Microbiol.">
        <title>The Global Catalogue of Microorganisms (GCM) 10K type strain sequencing project: providing services to taxonomists for standard genome sequencing and annotation.</title>
        <authorList>
            <consortium name="The Broad Institute Genomics Platform"/>
            <consortium name="The Broad Institute Genome Sequencing Center for Infectious Disease"/>
            <person name="Wu L."/>
            <person name="Ma J."/>
        </authorList>
    </citation>
    <scope>NUCLEOTIDE SEQUENCE [LARGE SCALE GENOMIC DNA]</scope>
    <source>
        <strain evidence="3">JCM 16928</strain>
    </source>
</reference>
<keyword evidence="3" id="KW-1185">Reference proteome</keyword>
<evidence type="ECO:0000313" key="2">
    <source>
        <dbReference type="EMBL" id="GAA3541008.1"/>
    </source>
</evidence>
<evidence type="ECO:0000256" key="1">
    <source>
        <dbReference type="SAM" id="MobiDB-lite"/>
    </source>
</evidence>
<organism evidence="2 3">
    <name type="scientific">Kribbella ginsengisoli</name>
    <dbReference type="NCBI Taxonomy" id="363865"/>
    <lineage>
        <taxon>Bacteria</taxon>
        <taxon>Bacillati</taxon>
        <taxon>Actinomycetota</taxon>
        <taxon>Actinomycetes</taxon>
        <taxon>Propionibacteriales</taxon>
        <taxon>Kribbellaceae</taxon>
        <taxon>Kribbella</taxon>
    </lineage>
</organism>
<dbReference type="RefSeq" id="WP_344836958.1">
    <property type="nucleotide sequence ID" value="NZ_BAABAA010000001.1"/>
</dbReference>
<comment type="caution">
    <text evidence="2">The sequence shown here is derived from an EMBL/GenBank/DDBJ whole genome shotgun (WGS) entry which is preliminary data.</text>
</comment>
<feature type="region of interest" description="Disordered" evidence="1">
    <location>
        <begin position="1"/>
        <end position="20"/>
    </location>
</feature>
<proteinExistence type="predicted"/>
<protein>
    <submittedName>
        <fullName evidence="2">Uncharacterized protein</fullName>
    </submittedName>
</protein>
<dbReference type="EMBL" id="BAABAA010000001">
    <property type="protein sequence ID" value="GAA3541008.1"/>
    <property type="molecule type" value="Genomic_DNA"/>
</dbReference>
<evidence type="ECO:0000313" key="3">
    <source>
        <dbReference type="Proteomes" id="UP001501222"/>
    </source>
</evidence>
<dbReference type="Proteomes" id="UP001501222">
    <property type="component" value="Unassembled WGS sequence"/>
</dbReference>
<gene>
    <name evidence="2" type="ORF">GCM10022235_05710</name>
</gene>
<sequence>MTADDEIEVDTAAGPMTVSRRSPTAQALAAGRLAAVQHEQVGRGLMDWSLGSELADLLWMTVPVARSALAALAGRELADAAEYGRFLNGPLYGDVASLVHADVLLPALAEGRREVVVATLAVLHRVIAGSDGDFRWETIDGYVIRMLEKEGHGEVLQEIDPALMELVRETRRRLGQD</sequence>